<name>R0CPK7_CAUVI</name>
<comment type="caution">
    <text evidence="7">The sequence shown here is derived from an EMBL/GenBank/DDBJ whole genome shotgun (WGS) entry which is preliminary data.</text>
</comment>
<keyword evidence="3 6" id="KW-0812">Transmembrane</keyword>
<feature type="transmembrane region" description="Helical" evidence="6">
    <location>
        <begin position="41"/>
        <end position="64"/>
    </location>
</feature>
<dbReference type="PANTHER" id="PTHR31885:SF6">
    <property type="entry name" value="GH04784P"/>
    <property type="match status" value="1"/>
</dbReference>
<evidence type="ECO:0000256" key="2">
    <source>
        <dbReference type="ARBA" id="ARBA00007375"/>
    </source>
</evidence>
<evidence type="ECO:0000256" key="1">
    <source>
        <dbReference type="ARBA" id="ARBA00004141"/>
    </source>
</evidence>
<dbReference type="GO" id="GO:0016787">
    <property type="term" value="F:hydrolase activity"/>
    <property type="evidence" value="ECO:0007669"/>
    <property type="project" value="TreeGrafter"/>
</dbReference>
<evidence type="ECO:0000313" key="8">
    <source>
        <dbReference type="Proteomes" id="UP000013063"/>
    </source>
</evidence>
<accession>R0CPK7</accession>
<dbReference type="InterPro" id="IPR012506">
    <property type="entry name" value="TMEM86B-like"/>
</dbReference>
<evidence type="ECO:0000256" key="4">
    <source>
        <dbReference type="ARBA" id="ARBA00022989"/>
    </source>
</evidence>
<dbReference type="AlphaFoldDB" id="R0CPK7"/>
<feature type="transmembrane region" description="Helical" evidence="6">
    <location>
        <begin position="133"/>
        <end position="152"/>
    </location>
</feature>
<dbReference type="Pfam" id="PF07947">
    <property type="entry name" value="YhhN"/>
    <property type="match status" value="1"/>
</dbReference>
<dbReference type="GO" id="GO:0016020">
    <property type="term" value="C:membrane"/>
    <property type="evidence" value="ECO:0007669"/>
    <property type="project" value="UniProtKB-SubCell"/>
</dbReference>
<dbReference type="PATRIC" id="fig|1292034.3.peg.4012"/>
<evidence type="ECO:0000313" key="7">
    <source>
        <dbReference type="EMBL" id="ENZ78571.1"/>
    </source>
</evidence>
<evidence type="ECO:0000256" key="3">
    <source>
        <dbReference type="ARBA" id="ARBA00022692"/>
    </source>
</evidence>
<evidence type="ECO:0000256" key="6">
    <source>
        <dbReference type="SAM" id="Phobius"/>
    </source>
</evidence>
<dbReference type="OrthoDB" id="345840at2"/>
<feature type="transmembrane region" description="Helical" evidence="6">
    <location>
        <begin position="190"/>
        <end position="210"/>
    </location>
</feature>
<comment type="similarity">
    <text evidence="2">Belongs to the TMEM86 family.</text>
</comment>
<dbReference type="RefSeq" id="WP_004624671.1">
    <property type="nucleotide sequence ID" value="NZ_APMP01000044.1"/>
</dbReference>
<feature type="transmembrane region" description="Helical" evidence="6">
    <location>
        <begin position="102"/>
        <end position="121"/>
    </location>
</feature>
<protein>
    <submittedName>
        <fullName evidence="7">Putative membrane protein</fullName>
    </submittedName>
</protein>
<feature type="transmembrane region" description="Helical" evidence="6">
    <location>
        <begin position="76"/>
        <end position="96"/>
    </location>
</feature>
<gene>
    <name evidence="7" type="ORF">OR37_04048</name>
</gene>
<reference evidence="7 8" key="1">
    <citation type="journal article" date="2013" name="Genome Announc.">
        <title>Draft Genome Sequence for Caulobacter sp. Strain OR37, a Bacterium Tolerant to Heavy Metals.</title>
        <authorList>
            <person name="Utturkar S.M."/>
            <person name="Bollmann A."/>
            <person name="Brzoska R.M."/>
            <person name="Klingeman D.M."/>
            <person name="Epstein S.E."/>
            <person name="Palumbo A.V."/>
            <person name="Brown S.D."/>
        </authorList>
    </citation>
    <scope>NUCLEOTIDE SEQUENCE [LARGE SCALE GENOMIC DNA]</scope>
    <source>
        <strain evidence="7 8">OR37</strain>
    </source>
</reference>
<keyword evidence="8" id="KW-1185">Reference proteome</keyword>
<dbReference type="Proteomes" id="UP000013063">
    <property type="component" value="Unassembled WGS sequence"/>
</dbReference>
<dbReference type="PANTHER" id="PTHR31885">
    <property type="entry name" value="GH04784P"/>
    <property type="match status" value="1"/>
</dbReference>
<evidence type="ECO:0000256" key="5">
    <source>
        <dbReference type="ARBA" id="ARBA00023136"/>
    </source>
</evidence>
<comment type="subcellular location">
    <subcellularLocation>
        <location evidence="1">Membrane</location>
        <topology evidence="1">Multi-pass membrane protein</topology>
    </subcellularLocation>
</comment>
<proteinExistence type="inferred from homology"/>
<sequence precursor="true">MSPEAILWAIAAGGALAYGLVFSEHAPSAQRTVVKTSAVAALAVLAWLDEGSMLLALALAFCAIGDAFLAGDPKRWLPFGLIAFLAGHLTYVPLFLDRAGAPPVWFWPAAAAIGTVAGLMLRALWGSLGALRLPVIVYVLAIVAMTVTSLLLPGRAWTTTAGALAFMASDAILSFDLFKSTKLLGSPRLTAWAIWFLYWGGQAGICWGMLNG</sequence>
<dbReference type="EMBL" id="APMP01000044">
    <property type="protein sequence ID" value="ENZ78571.1"/>
    <property type="molecule type" value="Genomic_DNA"/>
</dbReference>
<keyword evidence="5 6" id="KW-0472">Membrane</keyword>
<organism evidence="7 8">
    <name type="scientific">Caulobacter vibrioides OR37</name>
    <dbReference type="NCBI Taxonomy" id="1292034"/>
    <lineage>
        <taxon>Bacteria</taxon>
        <taxon>Pseudomonadati</taxon>
        <taxon>Pseudomonadota</taxon>
        <taxon>Alphaproteobacteria</taxon>
        <taxon>Caulobacterales</taxon>
        <taxon>Caulobacteraceae</taxon>
        <taxon>Caulobacter</taxon>
    </lineage>
</organism>
<keyword evidence="4 6" id="KW-1133">Transmembrane helix</keyword>
<dbReference type="STRING" id="1292034.OR37_04048"/>
<dbReference type="eggNOG" id="COG3714">
    <property type="taxonomic scope" value="Bacteria"/>
</dbReference>